<evidence type="ECO:0000313" key="2">
    <source>
        <dbReference type="EMBL" id="MBO3662087.1"/>
    </source>
</evidence>
<dbReference type="RefSeq" id="WP_208499607.1">
    <property type="nucleotide sequence ID" value="NZ_JAGFOA010000001.1"/>
</dbReference>
<dbReference type="Pfam" id="PF01547">
    <property type="entry name" value="SBP_bac_1"/>
    <property type="match status" value="1"/>
</dbReference>
<accession>A0A939TVY7</accession>
<dbReference type="EMBL" id="JAGFOA010000001">
    <property type="protein sequence ID" value="MBO3662087.1"/>
    <property type="molecule type" value="Genomic_DNA"/>
</dbReference>
<gene>
    <name evidence="2" type="ORF">J5V96_01020</name>
</gene>
<evidence type="ECO:0000256" key="1">
    <source>
        <dbReference type="SAM" id="SignalP"/>
    </source>
</evidence>
<dbReference type="InterPro" id="IPR050490">
    <property type="entry name" value="Bact_solute-bd_prot1"/>
</dbReference>
<dbReference type="PANTHER" id="PTHR43649">
    <property type="entry name" value="ARABINOSE-BINDING PROTEIN-RELATED"/>
    <property type="match status" value="1"/>
</dbReference>
<protein>
    <submittedName>
        <fullName evidence="2">Extracellular solute-binding protein</fullName>
    </submittedName>
</protein>
<name>A0A939TVY7_9MICO</name>
<feature type="signal peptide" evidence="1">
    <location>
        <begin position="1"/>
        <end position="22"/>
    </location>
</feature>
<proteinExistence type="predicted"/>
<dbReference type="InterPro" id="IPR006059">
    <property type="entry name" value="SBP"/>
</dbReference>
<dbReference type="PROSITE" id="PS51257">
    <property type="entry name" value="PROKAR_LIPOPROTEIN"/>
    <property type="match status" value="1"/>
</dbReference>
<keyword evidence="3" id="KW-1185">Reference proteome</keyword>
<dbReference type="Gene3D" id="3.40.190.10">
    <property type="entry name" value="Periplasmic binding protein-like II"/>
    <property type="match status" value="2"/>
</dbReference>
<keyword evidence="1" id="KW-0732">Signal</keyword>
<dbReference type="AlphaFoldDB" id="A0A939TVY7"/>
<feature type="chain" id="PRO_5038649420" evidence="1">
    <location>
        <begin position="23"/>
        <end position="436"/>
    </location>
</feature>
<dbReference type="PANTHER" id="PTHR43649:SF14">
    <property type="entry name" value="BLR3389 PROTEIN"/>
    <property type="match status" value="1"/>
</dbReference>
<dbReference type="SUPFAM" id="SSF53850">
    <property type="entry name" value="Periplasmic binding protein-like II"/>
    <property type="match status" value="1"/>
</dbReference>
<reference evidence="2" key="1">
    <citation type="submission" date="2021-03" db="EMBL/GenBank/DDBJ databases">
        <title>Microbacterium sp. nov., a novel actinobacterium isolated from cow dung.</title>
        <authorList>
            <person name="Zhang L."/>
        </authorList>
    </citation>
    <scope>NUCLEOTIDE SEQUENCE</scope>
    <source>
        <strain evidence="2">NEAU-LLB</strain>
    </source>
</reference>
<comment type="caution">
    <text evidence="2">The sequence shown here is derived from an EMBL/GenBank/DDBJ whole genome shotgun (WGS) entry which is preliminary data.</text>
</comment>
<dbReference type="Proteomes" id="UP000680132">
    <property type="component" value="Unassembled WGS sequence"/>
</dbReference>
<sequence>MSVRKAWAAFAAVAAVSTLALAGCTTSTAPSGGESEGEEGGPVQLTIWQNSTTGPGQAYWREATEAFTAEHEDVTFKIEDIQNEQMDGKLQTAVQSKDMPDIFMARGGGKLADVVKAGLVKDLTDLISDDVKADYGDAPFAAFSVEGKIYGVPTAVLPGGVFYSKDLFEQAGITETPTTIDELNEAVDKLKAAGIDPIAVGAKDAWPAAHWYYWFALRSCDKDTLLDVATTKDFSDPCWLDAAEQLEEFIGTEPFNKGFLTTPAQSVANSSAGLIANHKAAMEVMGGWNVGVIADLTPDKKPLPDLGWFPFPAVDGGKGDPAAMMGGVDGFSCSVDSPSACEDFLNFLASPEWQGKYATAYSALPASAEAQEAVTGEVEKTFLAAYQESPYMSMWLDTLLGQNIGTALNDGVVKMFAGDGSAQSVIDDVTKAAERD</sequence>
<organism evidence="2 3">
    <name type="scientific">Microbacterium stercoris</name>
    <dbReference type="NCBI Taxonomy" id="2820289"/>
    <lineage>
        <taxon>Bacteria</taxon>
        <taxon>Bacillati</taxon>
        <taxon>Actinomycetota</taxon>
        <taxon>Actinomycetes</taxon>
        <taxon>Micrococcales</taxon>
        <taxon>Microbacteriaceae</taxon>
        <taxon>Microbacterium</taxon>
    </lineage>
</organism>
<evidence type="ECO:0000313" key="3">
    <source>
        <dbReference type="Proteomes" id="UP000680132"/>
    </source>
</evidence>